<evidence type="ECO:0000313" key="2">
    <source>
        <dbReference type="Proteomes" id="UP000007305"/>
    </source>
</evidence>
<protein>
    <submittedName>
        <fullName evidence="1">Uncharacterized protein</fullName>
    </submittedName>
</protein>
<dbReference type="AlphaFoldDB" id="A0A804PHM0"/>
<reference evidence="1" key="2">
    <citation type="submission" date="2019-07" db="EMBL/GenBank/DDBJ databases">
        <authorList>
            <person name="Seetharam A."/>
            <person name="Woodhouse M."/>
            <person name="Cannon E."/>
        </authorList>
    </citation>
    <scope>NUCLEOTIDE SEQUENCE [LARGE SCALE GENOMIC DNA]</scope>
    <source>
        <strain evidence="1">cv. B73</strain>
    </source>
</reference>
<keyword evidence="2" id="KW-1185">Reference proteome</keyword>
<dbReference type="InParanoid" id="A0A804PHM0"/>
<organism evidence="1 2">
    <name type="scientific">Zea mays</name>
    <name type="common">Maize</name>
    <dbReference type="NCBI Taxonomy" id="4577"/>
    <lineage>
        <taxon>Eukaryota</taxon>
        <taxon>Viridiplantae</taxon>
        <taxon>Streptophyta</taxon>
        <taxon>Embryophyta</taxon>
        <taxon>Tracheophyta</taxon>
        <taxon>Spermatophyta</taxon>
        <taxon>Magnoliopsida</taxon>
        <taxon>Liliopsida</taxon>
        <taxon>Poales</taxon>
        <taxon>Poaceae</taxon>
        <taxon>PACMAD clade</taxon>
        <taxon>Panicoideae</taxon>
        <taxon>Andropogonodae</taxon>
        <taxon>Andropogoneae</taxon>
        <taxon>Tripsacinae</taxon>
        <taxon>Zea</taxon>
    </lineage>
</organism>
<dbReference type="Gene3D" id="3.30.200.20">
    <property type="entry name" value="Phosphorylase Kinase, domain 1"/>
    <property type="match status" value="1"/>
</dbReference>
<dbReference type="Gramene" id="Zm00001eb238360_T001">
    <property type="protein sequence ID" value="Zm00001eb238360_P001"/>
    <property type="gene ID" value="Zm00001eb238360"/>
</dbReference>
<dbReference type="EnsemblPlants" id="Zm00001eb238360_T001">
    <property type="protein sequence ID" value="Zm00001eb238360_P001"/>
    <property type="gene ID" value="Zm00001eb238360"/>
</dbReference>
<name>A0A804PHM0_MAIZE</name>
<accession>A0A804PHM0</accession>
<sequence length="203" mass="22261">MMGNRGPNFPKHIIADLVVDHLFTASIKGTPPKCLVKCLNVFSSSDGHHTRNDGPIFDVLDNDDLDGRHHLLGRRKQAAVASDVDVRPGPTERAAGVSLELGVDVAYMEDVEEPHPNVIALHDVYEDARGVHLVLELCSCGELFDRIKHLASDLPVPSISPIPIATLLVPKATKLELYGITDDLREFVKSMTISTFPQFPNAR</sequence>
<dbReference type="Proteomes" id="UP000007305">
    <property type="component" value="Chromosome 5"/>
</dbReference>
<reference evidence="1" key="3">
    <citation type="submission" date="2021-05" db="UniProtKB">
        <authorList>
            <consortium name="EnsemblPlants"/>
        </authorList>
    </citation>
    <scope>IDENTIFICATION</scope>
    <source>
        <strain evidence="1">cv. B73</strain>
    </source>
</reference>
<dbReference type="SUPFAM" id="SSF56112">
    <property type="entry name" value="Protein kinase-like (PK-like)"/>
    <property type="match status" value="1"/>
</dbReference>
<dbReference type="InterPro" id="IPR011009">
    <property type="entry name" value="Kinase-like_dom_sf"/>
</dbReference>
<proteinExistence type="predicted"/>
<evidence type="ECO:0000313" key="1">
    <source>
        <dbReference type="EnsemblPlants" id="Zm00001eb238360_P001"/>
    </source>
</evidence>
<reference evidence="2" key="1">
    <citation type="journal article" date="2009" name="Science">
        <title>The B73 maize genome: complexity, diversity, and dynamics.</title>
        <authorList>
            <person name="Schnable P.S."/>
            <person name="Ware D."/>
            <person name="Fulton R.S."/>
            <person name="Stein J.C."/>
            <person name="Wei F."/>
            <person name="Pasternak S."/>
            <person name="Liang C."/>
            <person name="Zhang J."/>
            <person name="Fulton L."/>
            <person name="Graves T.A."/>
            <person name="Minx P."/>
            <person name="Reily A.D."/>
            <person name="Courtney L."/>
            <person name="Kruchowski S.S."/>
            <person name="Tomlinson C."/>
            <person name="Strong C."/>
            <person name="Delehaunty K."/>
            <person name="Fronick C."/>
            <person name="Courtney B."/>
            <person name="Rock S.M."/>
            <person name="Belter E."/>
            <person name="Du F."/>
            <person name="Kim K."/>
            <person name="Abbott R.M."/>
            <person name="Cotton M."/>
            <person name="Levy A."/>
            <person name="Marchetto P."/>
            <person name="Ochoa K."/>
            <person name="Jackson S.M."/>
            <person name="Gillam B."/>
            <person name="Chen W."/>
            <person name="Yan L."/>
            <person name="Higginbotham J."/>
            <person name="Cardenas M."/>
            <person name="Waligorski J."/>
            <person name="Applebaum E."/>
            <person name="Phelps L."/>
            <person name="Falcone J."/>
            <person name="Kanchi K."/>
            <person name="Thane T."/>
            <person name="Scimone A."/>
            <person name="Thane N."/>
            <person name="Henke J."/>
            <person name="Wang T."/>
            <person name="Ruppert J."/>
            <person name="Shah N."/>
            <person name="Rotter K."/>
            <person name="Hodges J."/>
            <person name="Ingenthron E."/>
            <person name="Cordes M."/>
            <person name="Kohlberg S."/>
            <person name="Sgro J."/>
            <person name="Delgado B."/>
            <person name="Mead K."/>
            <person name="Chinwalla A."/>
            <person name="Leonard S."/>
            <person name="Crouse K."/>
            <person name="Collura K."/>
            <person name="Kudrna D."/>
            <person name="Currie J."/>
            <person name="He R."/>
            <person name="Angelova A."/>
            <person name="Rajasekar S."/>
            <person name="Mueller T."/>
            <person name="Lomeli R."/>
            <person name="Scara G."/>
            <person name="Ko A."/>
            <person name="Delaney K."/>
            <person name="Wissotski M."/>
            <person name="Lopez G."/>
            <person name="Campos D."/>
            <person name="Braidotti M."/>
            <person name="Ashley E."/>
            <person name="Golser W."/>
            <person name="Kim H."/>
            <person name="Lee S."/>
            <person name="Lin J."/>
            <person name="Dujmic Z."/>
            <person name="Kim W."/>
            <person name="Talag J."/>
            <person name="Zuccolo A."/>
            <person name="Fan C."/>
            <person name="Sebastian A."/>
            <person name="Kramer M."/>
            <person name="Spiegel L."/>
            <person name="Nascimento L."/>
            <person name="Zutavern T."/>
            <person name="Miller B."/>
            <person name="Ambroise C."/>
            <person name="Muller S."/>
            <person name="Spooner W."/>
            <person name="Narechania A."/>
            <person name="Ren L."/>
            <person name="Wei S."/>
            <person name="Kumari S."/>
            <person name="Faga B."/>
            <person name="Levy M.J."/>
            <person name="McMahan L."/>
            <person name="Van Buren P."/>
            <person name="Vaughn M.W."/>
            <person name="Ying K."/>
            <person name="Yeh C.-T."/>
            <person name="Emrich S.J."/>
            <person name="Jia Y."/>
            <person name="Kalyanaraman A."/>
            <person name="Hsia A.-P."/>
            <person name="Barbazuk W.B."/>
            <person name="Baucom R.S."/>
            <person name="Brutnell T.P."/>
            <person name="Carpita N.C."/>
            <person name="Chaparro C."/>
            <person name="Chia J.-M."/>
            <person name="Deragon J.-M."/>
            <person name="Estill J.C."/>
            <person name="Fu Y."/>
            <person name="Jeddeloh J.A."/>
            <person name="Han Y."/>
            <person name="Lee H."/>
            <person name="Li P."/>
            <person name="Lisch D.R."/>
            <person name="Liu S."/>
            <person name="Liu Z."/>
            <person name="Nagel D.H."/>
            <person name="McCann M.C."/>
            <person name="SanMiguel P."/>
            <person name="Myers A.M."/>
            <person name="Nettleton D."/>
            <person name="Nguyen J."/>
            <person name="Penning B.W."/>
            <person name="Ponnala L."/>
            <person name="Schneider K.L."/>
            <person name="Schwartz D.C."/>
            <person name="Sharma A."/>
            <person name="Soderlund C."/>
            <person name="Springer N.M."/>
            <person name="Sun Q."/>
            <person name="Wang H."/>
            <person name="Waterman M."/>
            <person name="Westerman R."/>
            <person name="Wolfgruber T.K."/>
            <person name="Yang L."/>
            <person name="Yu Y."/>
            <person name="Zhang L."/>
            <person name="Zhou S."/>
            <person name="Zhu Q."/>
            <person name="Bennetzen J.L."/>
            <person name="Dawe R.K."/>
            <person name="Jiang J."/>
            <person name="Jiang N."/>
            <person name="Presting G.G."/>
            <person name="Wessler S.R."/>
            <person name="Aluru S."/>
            <person name="Martienssen R.A."/>
            <person name="Clifton S.W."/>
            <person name="McCombie W.R."/>
            <person name="Wing R.A."/>
            <person name="Wilson R.K."/>
        </authorList>
    </citation>
    <scope>NUCLEOTIDE SEQUENCE [LARGE SCALE GENOMIC DNA]</scope>
    <source>
        <strain evidence="2">cv. B73</strain>
    </source>
</reference>